<dbReference type="PROSITE" id="PS50293">
    <property type="entry name" value="TPR_REGION"/>
    <property type="match status" value="1"/>
</dbReference>
<name>A0ABQ3VUE7_9CHLR</name>
<sequence length="125" mass="14126">MEISDAQKKQALFWLDYSQQLSNSIRYAEALTAAQRSVKLDASNAEAWYALGTCQAMLAHYEEALKDFEQALQLDPQNVTAWDGKAWVEGILGHKEAALAAVNKALEIEPDYREARQRKKRLEAL</sequence>
<keyword evidence="1" id="KW-0677">Repeat</keyword>
<evidence type="ECO:0000256" key="1">
    <source>
        <dbReference type="ARBA" id="ARBA00022737"/>
    </source>
</evidence>
<dbReference type="InterPro" id="IPR051685">
    <property type="entry name" value="Ycf3/AcsC/BcsC/TPR_MFPF"/>
</dbReference>
<organism evidence="4 5">
    <name type="scientific">Dictyobacter formicarum</name>
    <dbReference type="NCBI Taxonomy" id="2778368"/>
    <lineage>
        <taxon>Bacteria</taxon>
        <taxon>Bacillati</taxon>
        <taxon>Chloroflexota</taxon>
        <taxon>Ktedonobacteria</taxon>
        <taxon>Ktedonobacterales</taxon>
        <taxon>Dictyobacteraceae</taxon>
        <taxon>Dictyobacter</taxon>
    </lineage>
</organism>
<dbReference type="PANTHER" id="PTHR44943:SF4">
    <property type="entry name" value="TPR REPEAT-CONTAINING PROTEIN MJ0798"/>
    <property type="match status" value="1"/>
</dbReference>
<proteinExistence type="predicted"/>
<dbReference type="EMBL" id="BNJJ01000053">
    <property type="protein sequence ID" value="GHO89907.1"/>
    <property type="molecule type" value="Genomic_DNA"/>
</dbReference>
<feature type="repeat" description="TPR" evidence="3">
    <location>
        <begin position="45"/>
        <end position="78"/>
    </location>
</feature>
<reference evidence="4 5" key="1">
    <citation type="journal article" date="2021" name="Int. J. Syst. Evol. Microbiol.">
        <title>Reticulibacter mediterranei gen. nov., sp. nov., within the new family Reticulibacteraceae fam. nov., and Ktedonospora formicarum gen. nov., sp. nov., Ktedonobacter robiniae sp. nov., Dictyobacter formicarum sp. nov. and Dictyobacter arantiisoli sp. nov., belonging to the class Ktedonobacteria.</title>
        <authorList>
            <person name="Yabe S."/>
            <person name="Zheng Y."/>
            <person name="Wang C.M."/>
            <person name="Sakai Y."/>
            <person name="Abe K."/>
            <person name="Yokota A."/>
            <person name="Donadio S."/>
            <person name="Cavaletti L."/>
            <person name="Monciardini P."/>
        </authorList>
    </citation>
    <scope>NUCLEOTIDE SEQUENCE [LARGE SCALE GENOMIC DNA]</scope>
    <source>
        <strain evidence="4 5">SOSP1-9</strain>
    </source>
</reference>
<keyword evidence="2 3" id="KW-0802">TPR repeat</keyword>
<dbReference type="SUPFAM" id="SSF48452">
    <property type="entry name" value="TPR-like"/>
    <property type="match status" value="1"/>
</dbReference>
<dbReference type="RefSeq" id="WP_201367468.1">
    <property type="nucleotide sequence ID" value="NZ_BNJJ01000053.1"/>
</dbReference>
<evidence type="ECO:0000313" key="5">
    <source>
        <dbReference type="Proteomes" id="UP000635565"/>
    </source>
</evidence>
<dbReference type="InterPro" id="IPR011990">
    <property type="entry name" value="TPR-like_helical_dom_sf"/>
</dbReference>
<dbReference type="Pfam" id="PF00515">
    <property type="entry name" value="TPR_1"/>
    <property type="match status" value="1"/>
</dbReference>
<comment type="caution">
    <text evidence="4">The sequence shown here is derived from an EMBL/GenBank/DDBJ whole genome shotgun (WGS) entry which is preliminary data.</text>
</comment>
<dbReference type="Pfam" id="PF13181">
    <property type="entry name" value="TPR_8"/>
    <property type="match status" value="1"/>
</dbReference>
<dbReference type="PROSITE" id="PS50005">
    <property type="entry name" value="TPR"/>
    <property type="match status" value="1"/>
</dbReference>
<evidence type="ECO:0008006" key="6">
    <source>
        <dbReference type="Google" id="ProtNLM"/>
    </source>
</evidence>
<evidence type="ECO:0000256" key="2">
    <source>
        <dbReference type="ARBA" id="ARBA00022803"/>
    </source>
</evidence>
<dbReference type="SMART" id="SM00028">
    <property type="entry name" value="TPR"/>
    <property type="match status" value="2"/>
</dbReference>
<dbReference type="InterPro" id="IPR019734">
    <property type="entry name" value="TPR_rpt"/>
</dbReference>
<keyword evidence="5" id="KW-1185">Reference proteome</keyword>
<evidence type="ECO:0000256" key="3">
    <source>
        <dbReference type="PROSITE-ProRule" id="PRU00339"/>
    </source>
</evidence>
<accession>A0ABQ3VUE7</accession>
<dbReference type="Gene3D" id="1.25.40.10">
    <property type="entry name" value="Tetratricopeptide repeat domain"/>
    <property type="match status" value="1"/>
</dbReference>
<protein>
    <recommendedName>
        <fullName evidence="6">Tetratricopeptide repeat protein</fullName>
    </recommendedName>
</protein>
<dbReference type="PANTHER" id="PTHR44943">
    <property type="entry name" value="CELLULOSE SYNTHASE OPERON PROTEIN C"/>
    <property type="match status" value="1"/>
</dbReference>
<evidence type="ECO:0000313" key="4">
    <source>
        <dbReference type="EMBL" id="GHO89907.1"/>
    </source>
</evidence>
<gene>
    <name evidence="4" type="ORF">KSZ_79130</name>
</gene>
<dbReference type="Proteomes" id="UP000635565">
    <property type="component" value="Unassembled WGS sequence"/>
</dbReference>